<dbReference type="GO" id="GO:0005886">
    <property type="term" value="C:plasma membrane"/>
    <property type="evidence" value="ECO:0007669"/>
    <property type="project" value="UniProtKB-SubCell"/>
</dbReference>
<keyword evidence="8" id="KW-0804">Transcription</keyword>
<dbReference type="Gene3D" id="1.10.10.1320">
    <property type="entry name" value="Anti-sigma factor, zinc-finger domain"/>
    <property type="match status" value="1"/>
</dbReference>
<feature type="compositionally biased region" description="Low complexity" evidence="11">
    <location>
        <begin position="100"/>
        <end position="111"/>
    </location>
</feature>
<feature type="region of interest" description="Disordered" evidence="11">
    <location>
        <begin position="1"/>
        <end position="24"/>
    </location>
</feature>
<evidence type="ECO:0000313" key="15">
    <source>
        <dbReference type="Proteomes" id="UP000298313"/>
    </source>
</evidence>
<keyword evidence="15" id="KW-1185">Reference proteome</keyword>
<proteinExistence type="predicted"/>
<comment type="caution">
    <text evidence="14">The sequence shown here is derived from an EMBL/GenBank/DDBJ whole genome shotgun (WGS) entry which is preliminary data.</text>
</comment>
<feature type="compositionally biased region" description="Polar residues" evidence="11">
    <location>
        <begin position="121"/>
        <end position="133"/>
    </location>
</feature>
<evidence type="ECO:0000256" key="7">
    <source>
        <dbReference type="ARBA" id="ARBA00023136"/>
    </source>
</evidence>
<evidence type="ECO:0000256" key="12">
    <source>
        <dbReference type="SAM" id="Phobius"/>
    </source>
</evidence>
<dbReference type="AlphaFoldDB" id="A0A4R9B6Q9"/>
<dbReference type="PANTHER" id="PTHR37461:SF1">
    <property type="entry name" value="ANTI-SIGMA-K FACTOR RSKA"/>
    <property type="match status" value="1"/>
</dbReference>
<evidence type="ECO:0000256" key="8">
    <source>
        <dbReference type="ARBA" id="ARBA00023163"/>
    </source>
</evidence>
<evidence type="ECO:0000313" key="14">
    <source>
        <dbReference type="EMBL" id="TFD76954.1"/>
    </source>
</evidence>
<evidence type="ECO:0000256" key="11">
    <source>
        <dbReference type="SAM" id="MobiDB-lite"/>
    </source>
</evidence>
<dbReference type="InterPro" id="IPR041916">
    <property type="entry name" value="Anti_sigma_zinc_sf"/>
</dbReference>
<keyword evidence="6" id="KW-0805">Transcription regulation</keyword>
<dbReference type="InterPro" id="IPR018764">
    <property type="entry name" value="RskA_C"/>
</dbReference>
<dbReference type="GO" id="GO:0016989">
    <property type="term" value="F:sigma factor antagonist activity"/>
    <property type="evidence" value="ECO:0007669"/>
    <property type="project" value="TreeGrafter"/>
</dbReference>
<feature type="transmembrane region" description="Helical" evidence="12">
    <location>
        <begin position="147"/>
        <end position="170"/>
    </location>
</feature>
<dbReference type="PANTHER" id="PTHR37461">
    <property type="entry name" value="ANTI-SIGMA-K FACTOR RSKA"/>
    <property type="match status" value="1"/>
</dbReference>
<evidence type="ECO:0000256" key="5">
    <source>
        <dbReference type="ARBA" id="ARBA00022989"/>
    </source>
</evidence>
<evidence type="ECO:0000256" key="9">
    <source>
        <dbReference type="ARBA" id="ARBA00029829"/>
    </source>
</evidence>
<keyword evidence="7 12" id="KW-0472">Membrane</keyword>
<dbReference type="Pfam" id="PF10099">
    <property type="entry name" value="RskA_C"/>
    <property type="match status" value="1"/>
</dbReference>
<evidence type="ECO:0000256" key="4">
    <source>
        <dbReference type="ARBA" id="ARBA00022692"/>
    </source>
</evidence>
<sequence length="294" mass="29759">MTGSGNNRVDNGGENPGELSGAYALHALNPDEAARYEAHLASSEQARIEAAELSDTAVALGLATAPVQPSAAVKASLMARLASTPQLPLLQAPAAAPAASAAGPASVPPDAVETPAEASAGSVTPTVSPSRGTASERARQRWFRGPVGMLAAAAAAAALFVGGAFAGQAFNSDQFQQQQAAGLAQINSAPDSKRASTTTADGHKATLVWSVERKLSALLVDDLPALPSDKDYQLWYIGGKGPVSAGTFDSSGTGTVWRVLDGSMTFGDLIGVTVEPKGGSRQPTTDPIIAIQSS</sequence>
<dbReference type="EMBL" id="SOHH01000066">
    <property type="protein sequence ID" value="TFD76954.1"/>
    <property type="molecule type" value="Genomic_DNA"/>
</dbReference>
<keyword evidence="4 12" id="KW-0812">Transmembrane</keyword>
<dbReference type="RefSeq" id="WP_134523802.1">
    <property type="nucleotide sequence ID" value="NZ_SOHH01000066.1"/>
</dbReference>
<organism evidence="14 15">
    <name type="scientific">Cryobacterium fucosi</name>
    <dbReference type="NCBI Taxonomy" id="1259157"/>
    <lineage>
        <taxon>Bacteria</taxon>
        <taxon>Bacillati</taxon>
        <taxon>Actinomycetota</taxon>
        <taxon>Actinomycetes</taxon>
        <taxon>Micrococcales</taxon>
        <taxon>Microbacteriaceae</taxon>
        <taxon>Cryobacterium</taxon>
    </lineage>
</organism>
<dbReference type="OrthoDB" id="153510at2"/>
<feature type="domain" description="Anti-sigma K factor RskA C-terminal" evidence="13">
    <location>
        <begin position="150"/>
        <end position="288"/>
    </location>
</feature>
<keyword evidence="5 12" id="KW-1133">Transmembrane helix</keyword>
<evidence type="ECO:0000256" key="1">
    <source>
        <dbReference type="ARBA" id="ARBA00004167"/>
    </source>
</evidence>
<evidence type="ECO:0000256" key="6">
    <source>
        <dbReference type="ARBA" id="ARBA00023015"/>
    </source>
</evidence>
<dbReference type="Proteomes" id="UP000298313">
    <property type="component" value="Unassembled WGS sequence"/>
</dbReference>
<protein>
    <recommendedName>
        <fullName evidence="10">Regulator of SigK</fullName>
    </recommendedName>
    <alternativeName>
        <fullName evidence="9">Sigma-K anti-sigma factor RskA</fullName>
    </alternativeName>
</protein>
<evidence type="ECO:0000256" key="3">
    <source>
        <dbReference type="ARBA" id="ARBA00022475"/>
    </source>
</evidence>
<accession>A0A4R9B6Q9</accession>
<evidence type="ECO:0000256" key="10">
    <source>
        <dbReference type="ARBA" id="ARBA00030803"/>
    </source>
</evidence>
<dbReference type="InterPro" id="IPR051474">
    <property type="entry name" value="Anti-sigma-K/W_factor"/>
</dbReference>
<reference evidence="14 15" key="1">
    <citation type="submission" date="2019-03" db="EMBL/GenBank/DDBJ databases">
        <title>Genomics of glacier-inhabiting Cryobacterium strains.</title>
        <authorList>
            <person name="Liu Q."/>
            <person name="Xin Y.-H."/>
        </authorList>
    </citation>
    <scope>NUCLEOTIDE SEQUENCE [LARGE SCALE GENOMIC DNA]</scope>
    <source>
        <strain evidence="14 15">Hh4</strain>
    </source>
</reference>
<name>A0A4R9B6Q9_9MICO</name>
<evidence type="ECO:0000259" key="13">
    <source>
        <dbReference type="Pfam" id="PF10099"/>
    </source>
</evidence>
<gene>
    <name evidence="14" type="ORF">E3T48_09390</name>
</gene>
<comment type="subcellular location">
    <subcellularLocation>
        <location evidence="2">Cell membrane</location>
    </subcellularLocation>
    <subcellularLocation>
        <location evidence="1">Membrane</location>
        <topology evidence="1">Single-pass membrane protein</topology>
    </subcellularLocation>
</comment>
<evidence type="ECO:0000256" key="2">
    <source>
        <dbReference type="ARBA" id="ARBA00004236"/>
    </source>
</evidence>
<dbReference type="GO" id="GO:0006417">
    <property type="term" value="P:regulation of translation"/>
    <property type="evidence" value="ECO:0007669"/>
    <property type="project" value="TreeGrafter"/>
</dbReference>
<feature type="region of interest" description="Disordered" evidence="11">
    <location>
        <begin position="100"/>
        <end position="137"/>
    </location>
</feature>
<keyword evidence="3" id="KW-1003">Cell membrane</keyword>